<reference evidence="2 3" key="1">
    <citation type="journal article" date="2019" name="Sci. Rep.">
        <title>Orb-weaving spider Araneus ventricosus genome elucidates the spidroin gene catalogue.</title>
        <authorList>
            <person name="Kono N."/>
            <person name="Nakamura H."/>
            <person name="Ohtoshi R."/>
            <person name="Moran D.A.P."/>
            <person name="Shinohara A."/>
            <person name="Yoshida Y."/>
            <person name="Fujiwara M."/>
            <person name="Mori M."/>
            <person name="Tomita M."/>
            <person name="Arakawa K."/>
        </authorList>
    </citation>
    <scope>NUCLEOTIDE SEQUENCE [LARGE SCALE GENOMIC DNA]</scope>
</reference>
<keyword evidence="1" id="KW-0812">Transmembrane</keyword>
<protein>
    <submittedName>
        <fullName evidence="2">Uncharacterized protein</fullName>
    </submittedName>
</protein>
<dbReference type="GO" id="GO:0003676">
    <property type="term" value="F:nucleic acid binding"/>
    <property type="evidence" value="ECO:0007669"/>
    <property type="project" value="InterPro"/>
</dbReference>
<evidence type="ECO:0000313" key="2">
    <source>
        <dbReference type="EMBL" id="GBL79004.1"/>
    </source>
</evidence>
<comment type="caution">
    <text evidence="2">The sequence shown here is derived from an EMBL/GenBank/DDBJ whole genome shotgun (WGS) entry which is preliminary data.</text>
</comment>
<keyword evidence="1" id="KW-1133">Transmembrane helix</keyword>
<proteinExistence type="predicted"/>
<evidence type="ECO:0000256" key="1">
    <source>
        <dbReference type="SAM" id="Phobius"/>
    </source>
</evidence>
<dbReference type="EMBL" id="BGPR01000017">
    <property type="protein sequence ID" value="GBL79004.1"/>
    <property type="molecule type" value="Genomic_DNA"/>
</dbReference>
<sequence length="120" mass="13808">MGQGRGCRAGDTISPIPDHECVLLFPLLSGVLQYRPRTILLKAYYHFLNLVMRVMFFGIHLFPALKSALSDHYFRRNKEVQKSVKNFLRSLGTDFYQDGFLKLISRCDKFISAGGEYVEK</sequence>
<feature type="transmembrane region" description="Helical" evidence="1">
    <location>
        <begin position="43"/>
        <end position="65"/>
    </location>
</feature>
<organism evidence="2 3">
    <name type="scientific">Araneus ventricosus</name>
    <name type="common">Orbweaver spider</name>
    <name type="synonym">Epeira ventricosa</name>
    <dbReference type="NCBI Taxonomy" id="182803"/>
    <lineage>
        <taxon>Eukaryota</taxon>
        <taxon>Metazoa</taxon>
        <taxon>Ecdysozoa</taxon>
        <taxon>Arthropoda</taxon>
        <taxon>Chelicerata</taxon>
        <taxon>Arachnida</taxon>
        <taxon>Araneae</taxon>
        <taxon>Araneomorphae</taxon>
        <taxon>Entelegynae</taxon>
        <taxon>Araneoidea</taxon>
        <taxon>Araneidae</taxon>
        <taxon>Araneus</taxon>
    </lineage>
</organism>
<evidence type="ECO:0000313" key="3">
    <source>
        <dbReference type="Proteomes" id="UP000499080"/>
    </source>
</evidence>
<gene>
    <name evidence="2" type="ORF">AVEN_48962_1</name>
</gene>
<name>A0A4Y2AJ86_ARAVE</name>
<keyword evidence="1" id="KW-0472">Membrane</keyword>
<dbReference type="Gene3D" id="3.30.420.10">
    <property type="entry name" value="Ribonuclease H-like superfamily/Ribonuclease H"/>
    <property type="match status" value="1"/>
</dbReference>
<dbReference type="InterPro" id="IPR036397">
    <property type="entry name" value="RNaseH_sf"/>
</dbReference>
<dbReference type="Proteomes" id="UP000499080">
    <property type="component" value="Unassembled WGS sequence"/>
</dbReference>
<accession>A0A4Y2AJ86</accession>
<dbReference type="AlphaFoldDB" id="A0A4Y2AJ86"/>
<keyword evidence="3" id="KW-1185">Reference proteome</keyword>
<dbReference type="OrthoDB" id="616263at2759"/>